<comment type="caution">
    <text evidence="1">The sequence shown here is derived from an EMBL/GenBank/DDBJ whole genome shotgun (WGS) entry which is preliminary data.</text>
</comment>
<dbReference type="Gene3D" id="3.40.50.300">
    <property type="entry name" value="P-loop containing nucleotide triphosphate hydrolases"/>
    <property type="match status" value="1"/>
</dbReference>
<reference evidence="2" key="1">
    <citation type="journal article" date="2019" name="Int. J. Syst. Evol. Microbiol.">
        <title>The Global Catalogue of Microorganisms (GCM) 10K type strain sequencing project: providing services to taxonomists for standard genome sequencing and annotation.</title>
        <authorList>
            <consortium name="The Broad Institute Genomics Platform"/>
            <consortium name="The Broad Institute Genome Sequencing Center for Infectious Disease"/>
            <person name="Wu L."/>
            <person name="Ma J."/>
        </authorList>
    </citation>
    <scope>NUCLEOTIDE SEQUENCE [LARGE SCALE GENOMIC DNA]</scope>
    <source>
        <strain evidence="2">CGMCC 1.15197</strain>
    </source>
</reference>
<organism evidence="1 2">
    <name type="scientific">Hymenobacter cavernae</name>
    <dbReference type="NCBI Taxonomy" id="2044852"/>
    <lineage>
        <taxon>Bacteria</taxon>
        <taxon>Pseudomonadati</taxon>
        <taxon>Bacteroidota</taxon>
        <taxon>Cytophagia</taxon>
        <taxon>Cytophagales</taxon>
        <taxon>Hymenobacteraceae</taxon>
        <taxon>Hymenobacter</taxon>
    </lineage>
</organism>
<gene>
    <name evidence="1" type="ORF">GCM10011383_37460</name>
</gene>
<dbReference type="EMBL" id="BMHT01000007">
    <property type="protein sequence ID" value="GGF22340.1"/>
    <property type="molecule type" value="Genomic_DNA"/>
</dbReference>
<dbReference type="InterPro" id="IPR027417">
    <property type="entry name" value="P-loop_NTPase"/>
</dbReference>
<dbReference type="Proteomes" id="UP000632273">
    <property type="component" value="Unassembled WGS sequence"/>
</dbReference>
<evidence type="ECO:0000313" key="1">
    <source>
        <dbReference type="EMBL" id="GGF22340.1"/>
    </source>
</evidence>
<protein>
    <recommendedName>
        <fullName evidence="3">Phage terminase large subunit N-terminal domain-containing protein</fullName>
    </recommendedName>
</protein>
<accession>A0ABQ1UMH4</accession>
<name>A0ABQ1UMH4_9BACT</name>
<evidence type="ECO:0000313" key="2">
    <source>
        <dbReference type="Proteomes" id="UP000632273"/>
    </source>
</evidence>
<evidence type="ECO:0008006" key="3">
    <source>
        <dbReference type="Google" id="ProtNLM"/>
    </source>
</evidence>
<proteinExistence type="predicted"/>
<sequence>MQIDFKPSYKQHLAWEALEDKLTEEVMYGGAAGGGKSFLGCSWKVYRRLRYPGSRGITARTRINDIKESTLVTYFKVLAAWGLKMGRDYRYVSRSGAPDSLIFTNGSREIFKDLAYAPADPDYQRLGSSEYTDAWIEEANDGVPEKAAEILKTRIRWMLPEFDLVPKLLITCNPGYTWVRTKYVCDNDEKPVVLRPDQKVIQALVTDNPDKDFVRLYKKSLEGLRDYDRQRLLLGDWNAVERTGGEFYESFDNQTHTGDYASTYDVDLPLHITLDFNLTPGVTLNVHQVRGKEVTQIAEFNKHNNTPATCRAFMAKFGRHQAEVFIYGDPAGKQGDTRNEQGHNDFTIVVKELRALHRVTMRVEASAPSVSMRGLWMNEILAKQLDGITYRVDRKCNVTIADYQKVKKASDGTKEKKKVTDPATKVTYEPYGHSTDANDYFFCRCFQNEWRAFQRAGSSKPTVGTRADVQQRAY</sequence>
<dbReference type="RefSeq" id="WP_188815582.1">
    <property type="nucleotide sequence ID" value="NZ_BMHT01000007.1"/>
</dbReference>
<keyword evidence="2" id="KW-1185">Reference proteome</keyword>